<keyword evidence="7" id="KW-0812">Transmembrane</keyword>
<dbReference type="InterPro" id="IPR003597">
    <property type="entry name" value="Ig_C1-set"/>
</dbReference>
<keyword evidence="3 7" id="KW-0472">Membrane</keyword>
<feature type="domain" description="Fibronectin type-III" evidence="10">
    <location>
        <begin position="933"/>
        <end position="1024"/>
    </location>
</feature>
<dbReference type="InterPro" id="IPR036179">
    <property type="entry name" value="Ig-like_dom_sf"/>
</dbReference>
<evidence type="ECO:0000256" key="3">
    <source>
        <dbReference type="ARBA" id="ARBA00023136"/>
    </source>
</evidence>
<dbReference type="Pfam" id="PF07679">
    <property type="entry name" value="I-set"/>
    <property type="match status" value="2"/>
</dbReference>
<dbReference type="GO" id="GO:0098609">
    <property type="term" value="P:cell-cell adhesion"/>
    <property type="evidence" value="ECO:0007669"/>
    <property type="project" value="TreeGrafter"/>
</dbReference>
<comment type="subcellular location">
    <subcellularLocation>
        <location evidence="1">Membrane</location>
        <topology evidence="1">Single-pass type I membrane protein</topology>
    </subcellularLocation>
</comment>
<feature type="transmembrane region" description="Helical" evidence="7">
    <location>
        <begin position="1041"/>
        <end position="1066"/>
    </location>
</feature>
<dbReference type="SUPFAM" id="SSF48726">
    <property type="entry name" value="Immunoglobulin"/>
    <property type="match status" value="9"/>
</dbReference>
<evidence type="ECO:0000256" key="7">
    <source>
        <dbReference type="SAM" id="Phobius"/>
    </source>
</evidence>
<dbReference type="GO" id="GO:0030154">
    <property type="term" value="P:cell differentiation"/>
    <property type="evidence" value="ECO:0007669"/>
    <property type="project" value="UniProtKB-ARBA"/>
</dbReference>
<feature type="domain" description="Ig-like" evidence="9">
    <location>
        <begin position="444"/>
        <end position="536"/>
    </location>
</feature>
<feature type="chain" id="PRO_5005793202" evidence="8">
    <location>
        <begin position="23"/>
        <end position="1233"/>
    </location>
</feature>
<feature type="domain" description="Ig-like" evidence="9">
    <location>
        <begin position="541"/>
        <end position="635"/>
    </location>
</feature>
<dbReference type="CDD" id="cd00096">
    <property type="entry name" value="Ig"/>
    <property type="match status" value="3"/>
</dbReference>
<sequence>MMQFWITLTFAWLLVAIGVSSAATTTVAAPSAAGVVQKFRVTPHDMQILEGTDTLLRCEVTALAGRVQWVKDGFALGFLAVIPGFPRYSALVDEPNGVYNLQIRNASLEDDAEYQCQVGPAPGNPAIRANAKLSIVAAPSSIYIDGYSRNAKVEVVEQQNLTLTCITENANPAAEIVWFQGDTPLNIVPTVVVNQTALKRYRTTSTLQLQPRADDDYKEFSCEARHKALPPDVPMRAQLQLSVLYPPGPPFFEGYSQGESLRRGQQLQIACRSRGGNPPAQLVWYRNGVAINSPQRTAGRLSENVYKFTANESDNGAHLACEAKNLLSEKPLRAELNLTVLYAPKDVYLSGASQAKVGDTVELSCVTAASNPPARISWSMNGRPLNNSSYKTRSSTAGGWVSSSNITLTIDAQSRTFIAVCHALNTELSQNVVGSHTVNVLYAPSAPLLTGYNNGDILISGSILKLQCSSAGGNPPPALHWYKNDKRLNAATKLTDSKISSELSLLLNASDNNAIYKCEVQNAAIEIPLFATKTLGVHFPPETVKISVLPKNLVPGIRAKLICDSSSSNPPAKISWWKDGIPVEGLNLANRPGLWGGSVSTLEMHVNITQDLDGSIYTCQSHNEVLQRSVHETISLDILFAPKFDAAQQTSFVGVEGAPLQLELHASGNPMSISYTWTKDGLPISSNALSGQRLISDGPRLNISRLSRNDAGIYVCEALNTQGTAMLEVQVLVEYAPVIAAVTEGQSFVSGEQAVLACQIQARPLEAAHVSWSRPGYDFATRTSVSFENNTALLHIDNVQRGDIGNFTCSVDNQRGAPVSRNVLLVVQTSPEIDHTPGYTRFAARLGVRSQLVCRVLASPQPSFIWRRHGKDLKRRNKYSTAERQVDGLYFESALLIESTAAEDYGQYECVVRNSLGQASTTLEFSKPTRPDTPLQLRVGNVSDSSVELMWTPGFDGGMQAYYRLRVKQQGEDKYKTVEVKLGALNATLEQLKPGGNYYFSVMAFNEAGNSKYLPDIKLTLSKGSQPHSAEYTEKDELPNVMIIGITSAAMVLLVLNAALVAWFVIRRQNKSQGETEPSNDDAYSKDDNQSVYKLPITALQADVQKKAAASTYLVENVDIIQSTAYPPKYQESSMCTPHYQHSMCNPDFTRTLPNPKRHSQRNSATGLIEGMPMRAKDDHMLISNGLYIPSPSPASSLVIKGSYISSPSPAPPADGSYFNMSDKYMSYPPVTY</sequence>
<evidence type="ECO:0000256" key="2">
    <source>
        <dbReference type="ARBA" id="ARBA00022737"/>
    </source>
</evidence>
<dbReference type="InterPro" id="IPR013098">
    <property type="entry name" value="Ig_I-set"/>
</dbReference>
<dbReference type="InterPro" id="IPR013783">
    <property type="entry name" value="Ig-like_fold"/>
</dbReference>
<keyword evidence="7" id="KW-1133">Transmembrane helix</keyword>
<dbReference type="InterPro" id="IPR003599">
    <property type="entry name" value="Ig_sub"/>
</dbReference>
<dbReference type="GO" id="GO:0050839">
    <property type="term" value="F:cell adhesion molecule binding"/>
    <property type="evidence" value="ECO:0007669"/>
    <property type="project" value="TreeGrafter"/>
</dbReference>
<evidence type="ECO:0000256" key="6">
    <source>
        <dbReference type="ARBA" id="ARBA00023319"/>
    </source>
</evidence>
<dbReference type="GO" id="GO:0005886">
    <property type="term" value="C:plasma membrane"/>
    <property type="evidence" value="ECO:0007669"/>
    <property type="project" value="TreeGrafter"/>
</dbReference>
<dbReference type="InterPro" id="IPR007110">
    <property type="entry name" value="Ig-like_dom"/>
</dbReference>
<evidence type="ECO:0000256" key="1">
    <source>
        <dbReference type="ARBA" id="ARBA00004479"/>
    </source>
</evidence>
<dbReference type="InterPro" id="IPR036116">
    <property type="entry name" value="FN3_sf"/>
</dbReference>
<dbReference type="EMBL" id="CP012524">
    <property type="protein sequence ID" value="ALC41315.1"/>
    <property type="molecule type" value="Genomic_DNA"/>
</dbReference>
<dbReference type="SMART" id="SM00060">
    <property type="entry name" value="FN3"/>
    <property type="match status" value="1"/>
</dbReference>
<name>A0A0M4EC98_DROBS</name>
<keyword evidence="8" id="KW-0732">Signal</keyword>
<dbReference type="Proteomes" id="UP000494163">
    <property type="component" value="Chromosome 2R"/>
</dbReference>
<dbReference type="InterPro" id="IPR013162">
    <property type="entry name" value="CD80_C2-set"/>
</dbReference>
<evidence type="ECO:0000259" key="10">
    <source>
        <dbReference type="PROSITE" id="PS50853"/>
    </source>
</evidence>
<evidence type="ECO:0000256" key="8">
    <source>
        <dbReference type="SAM" id="SignalP"/>
    </source>
</evidence>
<feature type="domain" description="Ig-like" evidence="9">
    <location>
        <begin position="737"/>
        <end position="820"/>
    </location>
</feature>
<dbReference type="Gene3D" id="2.60.40.10">
    <property type="entry name" value="Immunoglobulins"/>
    <property type="match status" value="10"/>
</dbReference>
<dbReference type="SUPFAM" id="SSF49265">
    <property type="entry name" value="Fibronectin type III"/>
    <property type="match status" value="1"/>
</dbReference>
<feature type="domain" description="Ig-like" evidence="9">
    <location>
        <begin position="249"/>
        <end position="339"/>
    </location>
</feature>
<dbReference type="CDD" id="cd00063">
    <property type="entry name" value="FN3"/>
    <property type="match status" value="1"/>
</dbReference>
<dbReference type="PANTHER" id="PTHR11640:SF136">
    <property type="entry name" value="NEPHRIN"/>
    <property type="match status" value="1"/>
</dbReference>
<dbReference type="Pfam" id="PF00041">
    <property type="entry name" value="fn3"/>
    <property type="match status" value="1"/>
</dbReference>
<dbReference type="InterPro" id="IPR003961">
    <property type="entry name" value="FN3_dom"/>
</dbReference>
<feature type="domain" description="Ig-like" evidence="9">
    <location>
        <begin position="30"/>
        <end position="134"/>
    </location>
</feature>
<feature type="domain" description="Ig-like" evidence="9">
    <location>
        <begin position="139"/>
        <end position="242"/>
    </location>
</feature>
<dbReference type="STRING" id="30019.A0A0M4EC98"/>
<reference evidence="11 12" key="1">
    <citation type="submission" date="2015-08" db="EMBL/GenBank/DDBJ databases">
        <title>Ancestral chromatin configuration constrains chromatin evolution on differentiating sex chromosomes in Drosophila.</title>
        <authorList>
            <person name="Zhou Q."/>
            <person name="Bachtrog D."/>
        </authorList>
    </citation>
    <scope>NUCLEOTIDE SEQUENCE [LARGE SCALE GENOMIC DNA]</scope>
    <source>
        <tissue evidence="11">Whole larvae</tissue>
    </source>
</reference>
<keyword evidence="5" id="KW-0325">Glycoprotein</keyword>
<dbReference type="AlphaFoldDB" id="A0A0M4EC98"/>
<dbReference type="FunFam" id="2.60.40.10:FF:001208">
    <property type="entry name" value="Hibris, isoform B"/>
    <property type="match status" value="1"/>
</dbReference>
<dbReference type="Pfam" id="PF08205">
    <property type="entry name" value="C2-set_2"/>
    <property type="match status" value="5"/>
</dbReference>
<dbReference type="SMART" id="SM00407">
    <property type="entry name" value="IGc1"/>
    <property type="match status" value="1"/>
</dbReference>
<evidence type="ECO:0000259" key="9">
    <source>
        <dbReference type="PROSITE" id="PS50835"/>
    </source>
</evidence>
<dbReference type="GO" id="GO:0009653">
    <property type="term" value="P:anatomical structure morphogenesis"/>
    <property type="evidence" value="ECO:0007669"/>
    <property type="project" value="UniProtKB-ARBA"/>
</dbReference>
<keyword evidence="4" id="KW-1015">Disulfide bond</keyword>
<dbReference type="InterPro" id="IPR051275">
    <property type="entry name" value="Cell_adhesion_signaling"/>
</dbReference>
<keyword evidence="2" id="KW-0677">Repeat</keyword>
<proteinExistence type="predicted"/>
<feature type="domain" description="Ig-like" evidence="9">
    <location>
        <begin position="344"/>
        <end position="439"/>
    </location>
</feature>
<dbReference type="GO" id="GO:0005911">
    <property type="term" value="C:cell-cell junction"/>
    <property type="evidence" value="ECO:0007669"/>
    <property type="project" value="TreeGrafter"/>
</dbReference>
<gene>
    <name evidence="11" type="ORF">Dbus_chr2Rg894</name>
</gene>
<dbReference type="OMA" id="FITVCHA"/>
<dbReference type="Pfam" id="PF13927">
    <property type="entry name" value="Ig_3"/>
    <property type="match status" value="2"/>
</dbReference>
<dbReference type="InterPro" id="IPR003598">
    <property type="entry name" value="Ig_sub2"/>
</dbReference>
<accession>A0A0M4EC98</accession>
<feature type="signal peptide" evidence="8">
    <location>
        <begin position="1"/>
        <end position="22"/>
    </location>
</feature>
<dbReference type="FunFam" id="2.60.40.10:FF:001273">
    <property type="entry name" value="Hibris, isoform B"/>
    <property type="match status" value="1"/>
</dbReference>
<dbReference type="SMART" id="SM00409">
    <property type="entry name" value="IG"/>
    <property type="match status" value="9"/>
</dbReference>
<feature type="domain" description="Ig-like" evidence="9">
    <location>
        <begin position="831"/>
        <end position="926"/>
    </location>
</feature>
<keyword evidence="12" id="KW-1185">Reference proteome</keyword>
<organism evidence="11 12">
    <name type="scientific">Drosophila busckii</name>
    <name type="common">Fruit fly</name>
    <dbReference type="NCBI Taxonomy" id="30019"/>
    <lineage>
        <taxon>Eukaryota</taxon>
        <taxon>Metazoa</taxon>
        <taxon>Ecdysozoa</taxon>
        <taxon>Arthropoda</taxon>
        <taxon>Hexapoda</taxon>
        <taxon>Insecta</taxon>
        <taxon>Pterygota</taxon>
        <taxon>Neoptera</taxon>
        <taxon>Endopterygota</taxon>
        <taxon>Diptera</taxon>
        <taxon>Brachycera</taxon>
        <taxon>Muscomorpha</taxon>
        <taxon>Ephydroidea</taxon>
        <taxon>Drosophilidae</taxon>
        <taxon>Drosophila</taxon>
    </lineage>
</organism>
<evidence type="ECO:0000256" key="5">
    <source>
        <dbReference type="ARBA" id="ARBA00023180"/>
    </source>
</evidence>
<dbReference type="FunFam" id="2.60.40.10:FF:000032">
    <property type="entry name" value="palladin isoform X1"/>
    <property type="match status" value="1"/>
</dbReference>
<dbReference type="OrthoDB" id="10028801at2759"/>
<dbReference type="PROSITE" id="PS50835">
    <property type="entry name" value="IG_LIKE"/>
    <property type="match status" value="9"/>
</dbReference>
<dbReference type="FunFam" id="2.60.40.10:FF:000405">
    <property type="entry name" value="nephrin isoform X1"/>
    <property type="match status" value="2"/>
</dbReference>
<dbReference type="PROSITE" id="PS50853">
    <property type="entry name" value="FN3"/>
    <property type="match status" value="1"/>
</dbReference>
<evidence type="ECO:0000313" key="11">
    <source>
        <dbReference type="EMBL" id="ALC41315.1"/>
    </source>
</evidence>
<dbReference type="PANTHER" id="PTHR11640">
    <property type="entry name" value="NEPHRIN"/>
    <property type="match status" value="1"/>
</dbReference>
<protein>
    <submittedName>
        <fullName evidence="11">Hbs</fullName>
    </submittedName>
</protein>
<keyword evidence="6" id="KW-0393">Immunoglobulin domain</keyword>
<evidence type="ECO:0000256" key="4">
    <source>
        <dbReference type="ARBA" id="ARBA00023157"/>
    </source>
</evidence>
<evidence type="ECO:0000313" key="12">
    <source>
        <dbReference type="Proteomes" id="UP000494163"/>
    </source>
</evidence>
<feature type="domain" description="Ig-like" evidence="9">
    <location>
        <begin position="642"/>
        <end position="732"/>
    </location>
</feature>
<dbReference type="SMART" id="SM00408">
    <property type="entry name" value="IGc2"/>
    <property type="match status" value="9"/>
</dbReference>